<organism evidence="2 3">
    <name type="scientific">Racocetra fulgida</name>
    <dbReference type="NCBI Taxonomy" id="60492"/>
    <lineage>
        <taxon>Eukaryota</taxon>
        <taxon>Fungi</taxon>
        <taxon>Fungi incertae sedis</taxon>
        <taxon>Mucoromycota</taxon>
        <taxon>Glomeromycotina</taxon>
        <taxon>Glomeromycetes</taxon>
        <taxon>Diversisporales</taxon>
        <taxon>Gigasporaceae</taxon>
        <taxon>Racocetra</taxon>
    </lineage>
</organism>
<evidence type="ECO:0000313" key="2">
    <source>
        <dbReference type="EMBL" id="CAG8804496.1"/>
    </source>
</evidence>
<evidence type="ECO:0000313" key="3">
    <source>
        <dbReference type="Proteomes" id="UP000789396"/>
    </source>
</evidence>
<comment type="caution">
    <text evidence="2">The sequence shown here is derived from an EMBL/GenBank/DDBJ whole genome shotgun (WGS) entry which is preliminary data.</text>
</comment>
<evidence type="ECO:0000256" key="1">
    <source>
        <dbReference type="SAM" id="MobiDB-lite"/>
    </source>
</evidence>
<feature type="compositionally biased region" description="Basic and acidic residues" evidence="1">
    <location>
        <begin position="79"/>
        <end position="91"/>
    </location>
</feature>
<name>A0A9N9P552_9GLOM</name>
<reference evidence="2" key="1">
    <citation type="submission" date="2021-06" db="EMBL/GenBank/DDBJ databases">
        <authorList>
            <person name="Kallberg Y."/>
            <person name="Tangrot J."/>
            <person name="Rosling A."/>
        </authorList>
    </citation>
    <scope>NUCLEOTIDE SEQUENCE</scope>
    <source>
        <strain evidence="2">IN212</strain>
    </source>
</reference>
<keyword evidence="3" id="KW-1185">Reference proteome</keyword>
<feature type="compositionally biased region" description="Acidic residues" evidence="1">
    <location>
        <begin position="61"/>
        <end position="75"/>
    </location>
</feature>
<dbReference type="Proteomes" id="UP000789396">
    <property type="component" value="Unassembled WGS sequence"/>
</dbReference>
<accession>A0A9N9P552</accession>
<feature type="non-terminal residue" evidence="2">
    <location>
        <position position="1"/>
    </location>
</feature>
<sequence length="256" mass="29687">IENILPLIHESSYDRIENKYGEIENNSDLGFEKKIKGKLGIELEKDTKDEPDTEREKDTEDGPGIEFEEDIDIVSESEPSTKREKDTKDRPDIEFEEDIAVVKCQETLERYTCQNNFAIKKKRVDNSLDPRQRTWDCKQSGKYVLCKTAPPEKQRNKGSKRIGCPFLVNVCKSKGSDNETIIKLTSMKLEHNHMLVPENASFATSYRKLITEMKKLIENYVLCDIDVPSQVRVLYGLFPKATIVDYDVKNYVYKFR</sequence>
<protein>
    <submittedName>
        <fullName evidence="2">5596_t:CDS:1</fullName>
    </submittedName>
</protein>
<dbReference type="EMBL" id="CAJVPZ010076252">
    <property type="protein sequence ID" value="CAG8804496.1"/>
    <property type="molecule type" value="Genomic_DNA"/>
</dbReference>
<dbReference type="OrthoDB" id="2371117at2759"/>
<feature type="non-terminal residue" evidence="2">
    <location>
        <position position="256"/>
    </location>
</feature>
<feature type="compositionally biased region" description="Basic and acidic residues" evidence="1">
    <location>
        <begin position="40"/>
        <end position="60"/>
    </location>
</feature>
<proteinExistence type="predicted"/>
<feature type="region of interest" description="Disordered" evidence="1">
    <location>
        <begin position="40"/>
        <end position="91"/>
    </location>
</feature>
<dbReference type="AlphaFoldDB" id="A0A9N9P552"/>
<gene>
    <name evidence="2" type="ORF">RFULGI_LOCUS18082</name>
</gene>